<evidence type="ECO:0000313" key="2">
    <source>
        <dbReference type="WBParaSite" id="JU765_v2.g19465.t1"/>
    </source>
</evidence>
<dbReference type="WBParaSite" id="JU765_v2.g19465.t1">
    <property type="protein sequence ID" value="JU765_v2.g19465.t1"/>
    <property type="gene ID" value="JU765_v2.g19465"/>
</dbReference>
<evidence type="ECO:0000313" key="1">
    <source>
        <dbReference type="Proteomes" id="UP000887576"/>
    </source>
</evidence>
<proteinExistence type="predicted"/>
<dbReference type="Proteomes" id="UP000887576">
    <property type="component" value="Unplaced"/>
</dbReference>
<organism evidence="1 2">
    <name type="scientific">Panagrolaimus sp. JU765</name>
    <dbReference type="NCBI Taxonomy" id="591449"/>
    <lineage>
        <taxon>Eukaryota</taxon>
        <taxon>Metazoa</taxon>
        <taxon>Ecdysozoa</taxon>
        <taxon>Nematoda</taxon>
        <taxon>Chromadorea</taxon>
        <taxon>Rhabditida</taxon>
        <taxon>Tylenchina</taxon>
        <taxon>Panagrolaimomorpha</taxon>
        <taxon>Panagrolaimoidea</taxon>
        <taxon>Panagrolaimidae</taxon>
        <taxon>Panagrolaimus</taxon>
    </lineage>
</organism>
<reference evidence="2" key="1">
    <citation type="submission" date="2022-11" db="UniProtKB">
        <authorList>
            <consortium name="WormBaseParasite"/>
        </authorList>
    </citation>
    <scope>IDENTIFICATION</scope>
</reference>
<accession>A0AC34QUH3</accession>
<protein>
    <submittedName>
        <fullName evidence="2">Uncharacterized protein</fullName>
    </submittedName>
</protein>
<sequence>MDSSFKNGNKSDMFLEGEAANFVSRVHIGEMNNDSSADDVVGASDNRERRFRKLKVNAMEIDFQTPKKRKSRKNKMEWDKRGSENEIDADDELSDIESAEKAEARWISNPKPFIVRAPSQTYVPFYLRLRIDEFLTNNSRELKLSCGSGYNDILRYVEQKSTQVKVVQNGKSIILHK</sequence>
<name>A0AC34QUH3_9BILA</name>